<keyword evidence="5" id="KW-0001">2Fe-2S</keyword>
<accession>A0A291RLA2</accession>
<dbReference type="GO" id="GO:0051537">
    <property type="term" value="F:2 iron, 2 sulfur cluster binding"/>
    <property type="evidence" value="ECO:0007669"/>
    <property type="project" value="UniProtKB-KW"/>
</dbReference>
<evidence type="ECO:0000256" key="12">
    <source>
        <dbReference type="ARBA" id="ARBA00023098"/>
    </source>
</evidence>
<evidence type="ECO:0000313" key="24">
    <source>
        <dbReference type="Proteomes" id="UP000221961"/>
    </source>
</evidence>
<evidence type="ECO:0000256" key="10">
    <source>
        <dbReference type="ARBA" id="ARBA00023004"/>
    </source>
</evidence>
<comment type="catalytic activity">
    <reaction evidence="21">
        <text>cholesterol + NADPH + O2 + H(+) = 7-dehydrocholesterol + NADP(+) + 2 H2O</text>
        <dbReference type="Rhea" id="RHEA:45024"/>
        <dbReference type="ChEBI" id="CHEBI:15377"/>
        <dbReference type="ChEBI" id="CHEBI:15378"/>
        <dbReference type="ChEBI" id="CHEBI:15379"/>
        <dbReference type="ChEBI" id="CHEBI:16113"/>
        <dbReference type="ChEBI" id="CHEBI:17759"/>
        <dbReference type="ChEBI" id="CHEBI:57783"/>
        <dbReference type="ChEBI" id="CHEBI:58349"/>
        <dbReference type="EC" id="1.14.19.21"/>
    </reaction>
    <physiologicalReaction direction="left-to-right" evidence="21">
        <dbReference type="Rhea" id="RHEA:45025"/>
    </physiologicalReaction>
</comment>
<keyword evidence="7" id="KW-0442">Lipid degradation</keyword>
<dbReference type="InterPro" id="IPR050584">
    <property type="entry name" value="Cholesterol_7-desaturase"/>
</dbReference>
<evidence type="ECO:0000256" key="5">
    <source>
        <dbReference type="ARBA" id="ARBA00022714"/>
    </source>
</evidence>
<evidence type="ECO:0000256" key="1">
    <source>
        <dbReference type="ARBA" id="ARBA00001962"/>
    </source>
</evidence>
<keyword evidence="12" id="KW-0443">Lipid metabolism</keyword>
<keyword evidence="11" id="KW-0411">Iron-sulfur</keyword>
<evidence type="ECO:0000256" key="18">
    <source>
        <dbReference type="ARBA" id="ARBA00030944"/>
    </source>
</evidence>
<evidence type="ECO:0000256" key="2">
    <source>
        <dbReference type="ARBA" id="ARBA00004370"/>
    </source>
</evidence>
<dbReference type="Proteomes" id="UP000221961">
    <property type="component" value="Chromosome"/>
</dbReference>
<dbReference type="SUPFAM" id="SSF55961">
    <property type="entry name" value="Bet v1-like"/>
    <property type="match status" value="1"/>
</dbReference>
<dbReference type="GO" id="GO:0008203">
    <property type="term" value="P:cholesterol metabolic process"/>
    <property type="evidence" value="ECO:0007669"/>
    <property type="project" value="InterPro"/>
</dbReference>
<keyword evidence="14" id="KW-0753">Steroid metabolism</keyword>
<comment type="similarity">
    <text evidence="16">Belongs to the cholesterol 7-desaturase family.</text>
</comment>
<dbReference type="GO" id="GO:0016042">
    <property type="term" value="P:lipid catabolic process"/>
    <property type="evidence" value="ECO:0007669"/>
    <property type="project" value="UniProtKB-KW"/>
</dbReference>
<comment type="subunit">
    <text evidence="19">Homotrimer. The two-component system 3-ketosteroid-9-alpha-monooxygenase is composed of an oxygenase component KshA and a reductase component KshB.</text>
</comment>
<comment type="cofactor">
    <cofactor evidence="1">
        <name>Fe cation</name>
        <dbReference type="ChEBI" id="CHEBI:24875"/>
    </cofactor>
</comment>
<evidence type="ECO:0000256" key="15">
    <source>
        <dbReference type="ARBA" id="ARBA00025712"/>
    </source>
</evidence>
<evidence type="ECO:0000256" key="7">
    <source>
        <dbReference type="ARBA" id="ARBA00022963"/>
    </source>
</evidence>
<dbReference type="GO" id="GO:0004497">
    <property type="term" value="F:monooxygenase activity"/>
    <property type="evidence" value="ECO:0007669"/>
    <property type="project" value="UniProtKB-ARBA"/>
</dbReference>
<proteinExistence type="inferred from homology"/>
<comment type="pathway">
    <text evidence="3">Hormone biosynthesis.</text>
</comment>
<dbReference type="GO" id="GO:0016020">
    <property type="term" value="C:membrane"/>
    <property type="evidence" value="ECO:0007669"/>
    <property type="project" value="UniProtKB-SubCell"/>
</dbReference>
<evidence type="ECO:0000313" key="23">
    <source>
        <dbReference type="EMBL" id="ATL68049.1"/>
    </source>
</evidence>
<reference evidence="23 24" key="1">
    <citation type="submission" date="2017-10" db="EMBL/GenBank/DDBJ databases">
        <title>Comparative genomics between pathogenic Norcardia.</title>
        <authorList>
            <person name="Zeng L."/>
        </authorList>
    </citation>
    <scope>NUCLEOTIDE SEQUENCE [LARGE SCALE GENOMIC DNA]</scope>
    <source>
        <strain evidence="23 24">NC_YFY_NT001</strain>
    </source>
</reference>
<comment type="catalytic activity">
    <reaction evidence="20">
        <text>cholesterol + NADH + O2 + H(+) = 7-dehydrocholesterol + NAD(+) + 2 H2O</text>
        <dbReference type="Rhea" id="RHEA:51644"/>
        <dbReference type="ChEBI" id="CHEBI:15377"/>
        <dbReference type="ChEBI" id="CHEBI:15378"/>
        <dbReference type="ChEBI" id="CHEBI:15379"/>
        <dbReference type="ChEBI" id="CHEBI:16113"/>
        <dbReference type="ChEBI" id="CHEBI:17759"/>
        <dbReference type="ChEBI" id="CHEBI:57540"/>
        <dbReference type="ChEBI" id="CHEBI:57945"/>
        <dbReference type="EC" id="1.14.19.21"/>
    </reaction>
    <physiologicalReaction direction="left-to-right" evidence="20">
        <dbReference type="Rhea" id="RHEA:51645"/>
    </physiologicalReaction>
</comment>
<keyword evidence="4" id="KW-0812">Transmembrane</keyword>
<organism evidence="23 24">
    <name type="scientific">Nocardia terpenica</name>
    <dbReference type="NCBI Taxonomy" id="455432"/>
    <lineage>
        <taxon>Bacteria</taxon>
        <taxon>Bacillati</taxon>
        <taxon>Actinomycetota</taxon>
        <taxon>Actinomycetes</taxon>
        <taxon>Mycobacteriales</taxon>
        <taxon>Nocardiaceae</taxon>
        <taxon>Nocardia</taxon>
    </lineage>
</organism>
<evidence type="ECO:0000256" key="11">
    <source>
        <dbReference type="ARBA" id="ARBA00023014"/>
    </source>
</evidence>
<dbReference type="PANTHER" id="PTHR21266">
    <property type="entry name" value="IRON-SULFUR DOMAIN CONTAINING PROTEIN"/>
    <property type="match status" value="1"/>
</dbReference>
<dbReference type="Gene3D" id="2.102.10.10">
    <property type="entry name" value="Rieske [2Fe-2S] iron-sulphur domain"/>
    <property type="match status" value="1"/>
</dbReference>
<evidence type="ECO:0000256" key="13">
    <source>
        <dbReference type="ARBA" id="ARBA00023136"/>
    </source>
</evidence>
<evidence type="ECO:0000256" key="3">
    <source>
        <dbReference type="ARBA" id="ARBA00004972"/>
    </source>
</evidence>
<name>A0A291RLA2_9NOCA</name>
<dbReference type="Gene3D" id="3.90.380.10">
    <property type="entry name" value="Naphthalene 1,2-dioxygenase Alpha Subunit, Chain A, domain 1"/>
    <property type="match status" value="1"/>
</dbReference>
<keyword evidence="13" id="KW-0472">Membrane</keyword>
<dbReference type="GeneID" id="88359553"/>
<evidence type="ECO:0000256" key="4">
    <source>
        <dbReference type="ARBA" id="ARBA00022692"/>
    </source>
</evidence>
<evidence type="ECO:0000256" key="16">
    <source>
        <dbReference type="ARBA" id="ARBA00025729"/>
    </source>
</evidence>
<evidence type="ECO:0000256" key="14">
    <source>
        <dbReference type="ARBA" id="ARBA00023221"/>
    </source>
</evidence>
<dbReference type="SUPFAM" id="SSF50022">
    <property type="entry name" value="ISP domain"/>
    <property type="match status" value="1"/>
</dbReference>
<comment type="pathway">
    <text evidence="15">Steroid hormone biosynthesis; dafachronic acid biosynthesis.</text>
</comment>
<keyword evidence="8" id="KW-1133">Transmembrane helix</keyword>
<dbReference type="KEGG" id="ntp:CRH09_19525"/>
<dbReference type="Pfam" id="PF19298">
    <property type="entry name" value="KshA_C"/>
    <property type="match status" value="1"/>
</dbReference>
<sequence>MSREMPVGWFAVAFSSELATQAVLPVEAFGRHLVAWRDERGRAHVMDAYCPHLGAHLGVGGVVAEGSIRCPFHGWRFDAAGRCVDVPYGRFTVRASVRVWPVREQNGVVLVWSGDPDREPDWEMPILDHDGWAPDLTAEWIIRGYAQDICENGVDGAHFRWVHRSRMMEAVGAAEIDGPVFRVELAPRPDADPDLPGVPLRSELHGPGMVMAVHSGAGLQGCYRLYPTPLDDKRIILRGMVSVRAEGDAEGLNQLVFDAVREQWESDIPIWENKIHRDRPLLTSSERLIGQFRRWYRTNFIPEGITE</sequence>
<evidence type="ECO:0000256" key="21">
    <source>
        <dbReference type="ARBA" id="ARBA00049548"/>
    </source>
</evidence>
<evidence type="ECO:0000256" key="9">
    <source>
        <dbReference type="ARBA" id="ARBA00023002"/>
    </source>
</evidence>
<keyword evidence="6" id="KW-0479">Metal-binding</keyword>
<dbReference type="PANTHER" id="PTHR21266:SF32">
    <property type="entry name" value="CHOLESTEROL 7-DESATURASE NVD"/>
    <property type="match status" value="1"/>
</dbReference>
<dbReference type="AlphaFoldDB" id="A0A291RLA2"/>
<comment type="subcellular location">
    <subcellularLocation>
        <location evidence="2">Membrane</location>
    </subcellularLocation>
</comment>
<dbReference type="CDD" id="cd03469">
    <property type="entry name" value="Rieske_RO_Alpha_N"/>
    <property type="match status" value="1"/>
</dbReference>
<dbReference type="EC" id="1.14.19.21" evidence="17"/>
<evidence type="ECO:0000256" key="20">
    <source>
        <dbReference type="ARBA" id="ARBA00047853"/>
    </source>
</evidence>
<evidence type="ECO:0000256" key="19">
    <source>
        <dbReference type="ARBA" id="ARBA00046982"/>
    </source>
</evidence>
<keyword evidence="10" id="KW-0408">Iron</keyword>
<dbReference type="GO" id="GO:0046872">
    <property type="term" value="F:metal ion binding"/>
    <property type="evidence" value="ECO:0007669"/>
    <property type="project" value="UniProtKB-KW"/>
</dbReference>
<evidence type="ECO:0000256" key="8">
    <source>
        <dbReference type="ARBA" id="ARBA00022989"/>
    </source>
</evidence>
<dbReference type="GO" id="GO:0005737">
    <property type="term" value="C:cytoplasm"/>
    <property type="evidence" value="ECO:0007669"/>
    <property type="project" value="TreeGrafter"/>
</dbReference>
<feature type="domain" description="Rieske" evidence="22">
    <location>
        <begin position="9"/>
        <end position="111"/>
    </location>
</feature>
<dbReference type="InterPro" id="IPR045605">
    <property type="entry name" value="KshA-like_C"/>
</dbReference>
<dbReference type="Pfam" id="PF00355">
    <property type="entry name" value="Rieske"/>
    <property type="match status" value="1"/>
</dbReference>
<dbReference type="InterPro" id="IPR017941">
    <property type="entry name" value="Rieske_2Fe-2S"/>
</dbReference>
<dbReference type="EMBL" id="CP023778">
    <property type="protein sequence ID" value="ATL68049.1"/>
    <property type="molecule type" value="Genomic_DNA"/>
</dbReference>
<dbReference type="GO" id="GO:0170056">
    <property type="term" value="F:cholesterol 7-desaturase [NAD(P)H] activity"/>
    <property type="evidence" value="ECO:0007669"/>
    <property type="project" value="UniProtKB-EC"/>
</dbReference>
<dbReference type="RefSeq" id="WP_098695151.1">
    <property type="nucleotide sequence ID" value="NZ_CP023778.1"/>
</dbReference>
<keyword evidence="9" id="KW-0560">Oxidoreductase</keyword>
<dbReference type="InterPro" id="IPR036922">
    <property type="entry name" value="Rieske_2Fe-2S_sf"/>
</dbReference>
<evidence type="ECO:0000256" key="6">
    <source>
        <dbReference type="ARBA" id="ARBA00022723"/>
    </source>
</evidence>
<gene>
    <name evidence="23" type="ORF">CRH09_19525</name>
</gene>
<protein>
    <recommendedName>
        <fullName evidence="17">cholesterol 7-desaturase</fullName>
        <ecNumber evidence="17">1.14.19.21</ecNumber>
    </recommendedName>
    <alternativeName>
        <fullName evidence="18">Rieske-type oxygenase</fullName>
    </alternativeName>
</protein>
<evidence type="ECO:0000259" key="22">
    <source>
        <dbReference type="PROSITE" id="PS51296"/>
    </source>
</evidence>
<dbReference type="PROSITE" id="PS51296">
    <property type="entry name" value="RIESKE"/>
    <property type="match status" value="1"/>
</dbReference>
<evidence type="ECO:0000256" key="17">
    <source>
        <dbReference type="ARBA" id="ARBA00026095"/>
    </source>
</evidence>